<gene>
    <name evidence="2" type="ORF">B0H17DRAFT_1125109</name>
</gene>
<reference evidence="2" key="1">
    <citation type="submission" date="2023-03" db="EMBL/GenBank/DDBJ databases">
        <title>Massive genome expansion in bonnet fungi (Mycena s.s.) driven by repeated elements and novel gene families across ecological guilds.</title>
        <authorList>
            <consortium name="Lawrence Berkeley National Laboratory"/>
            <person name="Harder C.B."/>
            <person name="Miyauchi S."/>
            <person name="Viragh M."/>
            <person name="Kuo A."/>
            <person name="Thoen E."/>
            <person name="Andreopoulos B."/>
            <person name="Lu D."/>
            <person name="Skrede I."/>
            <person name="Drula E."/>
            <person name="Henrissat B."/>
            <person name="Morin E."/>
            <person name="Kohler A."/>
            <person name="Barry K."/>
            <person name="LaButti K."/>
            <person name="Morin E."/>
            <person name="Salamov A."/>
            <person name="Lipzen A."/>
            <person name="Mereny Z."/>
            <person name="Hegedus B."/>
            <person name="Baldrian P."/>
            <person name="Stursova M."/>
            <person name="Weitz H."/>
            <person name="Taylor A."/>
            <person name="Grigoriev I.V."/>
            <person name="Nagy L.G."/>
            <person name="Martin F."/>
            <person name="Kauserud H."/>
        </authorList>
    </citation>
    <scope>NUCLEOTIDE SEQUENCE</scope>
    <source>
        <strain evidence="2">CBHHK067</strain>
    </source>
</reference>
<evidence type="ECO:0000313" key="2">
    <source>
        <dbReference type="EMBL" id="KAJ7708360.1"/>
    </source>
</evidence>
<dbReference type="EMBL" id="JARKIE010000004">
    <property type="protein sequence ID" value="KAJ7708360.1"/>
    <property type="molecule type" value="Genomic_DNA"/>
</dbReference>
<organism evidence="2 3">
    <name type="scientific">Mycena rosella</name>
    <name type="common">Pink bonnet</name>
    <name type="synonym">Agaricus rosellus</name>
    <dbReference type="NCBI Taxonomy" id="1033263"/>
    <lineage>
        <taxon>Eukaryota</taxon>
        <taxon>Fungi</taxon>
        <taxon>Dikarya</taxon>
        <taxon>Basidiomycota</taxon>
        <taxon>Agaricomycotina</taxon>
        <taxon>Agaricomycetes</taxon>
        <taxon>Agaricomycetidae</taxon>
        <taxon>Agaricales</taxon>
        <taxon>Marasmiineae</taxon>
        <taxon>Mycenaceae</taxon>
        <taxon>Mycena</taxon>
    </lineage>
</organism>
<keyword evidence="3" id="KW-1185">Reference proteome</keyword>
<feature type="compositionally biased region" description="Basic and acidic residues" evidence="1">
    <location>
        <begin position="167"/>
        <end position="177"/>
    </location>
</feature>
<evidence type="ECO:0000256" key="1">
    <source>
        <dbReference type="SAM" id="MobiDB-lite"/>
    </source>
</evidence>
<sequence>MDVVKNSEMSRQSDHFGRPPPSSIVGSFSVWPVCGNETEQASARGGGGDQPNFPRYSRPAAKPQALLKYSRTFTFQAGNGSNNIIQHQRAESVKFSYSLKNVTRGEDFLIDTRTADSGGPVLSSCEAAPDRVDNEPVGYSQTASENSIGQERSPRLNIYLPTSSKKEFGPIAGRKDPALSGIGSSIYDGRSSGAAKPQLKENDKPGCGIAAR</sequence>
<dbReference type="Proteomes" id="UP001221757">
    <property type="component" value="Unassembled WGS sequence"/>
</dbReference>
<comment type="caution">
    <text evidence="2">The sequence shown here is derived from an EMBL/GenBank/DDBJ whole genome shotgun (WGS) entry which is preliminary data.</text>
</comment>
<feature type="region of interest" description="Disordered" evidence="1">
    <location>
        <begin position="38"/>
        <end position="58"/>
    </location>
</feature>
<name>A0AAD7GZE9_MYCRO</name>
<feature type="region of interest" description="Disordered" evidence="1">
    <location>
        <begin position="167"/>
        <end position="212"/>
    </location>
</feature>
<accession>A0AAD7GZE9</accession>
<proteinExistence type="predicted"/>
<protein>
    <submittedName>
        <fullName evidence="2">Uncharacterized protein</fullName>
    </submittedName>
</protein>
<feature type="region of interest" description="Disordered" evidence="1">
    <location>
        <begin position="1"/>
        <end position="23"/>
    </location>
</feature>
<dbReference type="AlphaFoldDB" id="A0AAD7GZE9"/>
<evidence type="ECO:0000313" key="3">
    <source>
        <dbReference type="Proteomes" id="UP001221757"/>
    </source>
</evidence>